<name>A0A165Y652_9AGAM</name>
<dbReference type="Proteomes" id="UP000076532">
    <property type="component" value="Unassembled WGS sequence"/>
</dbReference>
<sequence length="63" mass="6837">MAARADRADLGQSAGAQLHGMYAFEQLRTPSPVAPRSCLPPCQPRTGGHEDVPFYSALSKFEF</sequence>
<keyword evidence="2" id="KW-1185">Reference proteome</keyword>
<proteinExistence type="predicted"/>
<dbReference type="AlphaFoldDB" id="A0A165Y652"/>
<evidence type="ECO:0000313" key="1">
    <source>
        <dbReference type="EMBL" id="KZP09247.1"/>
    </source>
</evidence>
<evidence type="ECO:0000313" key="2">
    <source>
        <dbReference type="Proteomes" id="UP000076532"/>
    </source>
</evidence>
<protein>
    <submittedName>
        <fullName evidence="1">Uncharacterized protein</fullName>
    </submittedName>
</protein>
<organism evidence="1 2">
    <name type="scientific">Athelia psychrophila</name>
    <dbReference type="NCBI Taxonomy" id="1759441"/>
    <lineage>
        <taxon>Eukaryota</taxon>
        <taxon>Fungi</taxon>
        <taxon>Dikarya</taxon>
        <taxon>Basidiomycota</taxon>
        <taxon>Agaricomycotina</taxon>
        <taxon>Agaricomycetes</taxon>
        <taxon>Agaricomycetidae</taxon>
        <taxon>Atheliales</taxon>
        <taxon>Atheliaceae</taxon>
        <taxon>Athelia</taxon>
    </lineage>
</organism>
<accession>A0A165Y652</accession>
<gene>
    <name evidence="1" type="ORF">FIBSPDRAFT_873724</name>
</gene>
<reference evidence="1 2" key="1">
    <citation type="journal article" date="2016" name="Mol. Biol. Evol.">
        <title>Comparative Genomics of Early-Diverging Mushroom-Forming Fungi Provides Insights into the Origins of Lignocellulose Decay Capabilities.</title>
        <authorList>
            <person name="Nagy L.G."/>
            <person name="Riley R."/>
            <person name="Tritt A."/>
            <person name="Adam C."/>
            <person name="Daum C."/>
            <person name="Floudas D."/>
            <person name="Sun H."/>
            <person name="Yadav J.S."/>
            <person name="Pangilinan J."/>
            <person name="Larsson K.H."/>
            <person name="Matsuura K."/>
            <person name="Barry K."/>
            <person name="Labutti K."/>
            <person name="Kuo R."/>
            <person name="Ohm R.A."/>
            <person name="Bhattacharya S.S."/>
            <person name="Shirouzu T."/>
            <person name="Yoshinaga Y."/>
            <person name="Martin F.M."/>
            <person name="Grigoriev I.V."/>
            <person name="Hibbett D.S."/>
        </authorList>
    </citation>
    <scope>NUCLEOTIDE SEQUENCE [LARGE SCALE GENOMIC DNA]</scope>
    <source>
        <strain evidence="1 2">CBS 109695</strain>
    </source>
</reference>
<dbReference type="EMBL" id="KV417704">
    <property type="protein sequence ID" value="KZP09247.1"/>
    <property type="molecule type" value="Genomic_DNA"/>
</dbReference>